<dbReference type="GO" id="GO:0004372">
    <property type="term" value="F:glycine hydroxymethyltransferase activity"/>
    <property type="evidence" value="ECO:0007669"/>
    <property type="project" value="UniProtKB-EC"/>
</dbReference>
<dbReference type="STRING" id="13333.U5D4Z8"/>
<dbReference type="InterPro" id="IPR039429">
    <property type="entry name" value="SHMT-like_dom"/>
</dbReference>
<dbReference type="Gramene" id="ERN16492">
    <property type="protein sequence ID" value="ERN16492"/>
    <property type="gene ID" value="AMTR_s00031p00047560"/>
</dbReference>
<dbReference type="HOGENOM" id="CLU_085859_0_0_1"/>
<feature type="domain" description="Serine hydroxymethyltransferase-like" evidence="4">
    <location>
        <begin position="92"/>
        <end position="233"/>
    </location>
</feature>
<dbReference type="Pfam" id="PF00464">
    <property type="entry name" value="SHMT"/>
    <property type="match status" value="1"/>
</dbReference>
<evidence type="ECO:0000313" key="6">
    <source>
        <dbReference type="Proteomes" id="UP000017836"/>
    </source>
</evidence>
<dbReference type="AlphaFoldDB" id="U5D4Z8"/>
<proteinExistence type="predicted"/>
<dbReference type="GO" id="GO:0035999">
    <property type="term" value="P:tetrahydrofolate interconversion"/>
    <property type="evidence" value="ECO:0007669"/>
    <property type="project" value="UniProtKB-UniPathway"/>
</dbReference>
<keyword evidence="6" id="KW-1185">Reference proteome</keyword>
<comment type="catalytic activity">
    <reaction evidence="1">
        <text>(6R)-5,10-methylene-5,6,7,8-tetrahydrofolate + glycine + H2O = (6S)-5,6,7,8-tetrahydrofolate + L-serine</text>
        <dbReference type="Rhea" id="RHEA:15481"/>
        <dbReference type="ChEBI" id="CHEBI:15377"/>
        <dbReference type="ChEBI" id="CHEBI:15636"/>
        <dbReference type="ChEBI" id="CHEBI:33384"/>
        <dbReference type="ChEBI" id="CHEBI:57305"/>
        <dbReference type="ChEBI" id="CHEBI:57453"/>
        <dbReference type="EC" id="2.1.2.1"/>
    </reaction>
</comment>
<dbReference type="UniPathway" id="UPA00193"/>
<sequence length="236" mass="26818">MKKSVIVYVITLFEQSDYSNSGNCVEDTKVEEQKEEEFSILGYAMYLKRRRDREGSVVSAQKRHQHESCSSSPMDLEARRMAVRDWGKQPLATIDPDLWALMEKEKQRQWKGIQRVSENFVCQAILEALGSHLTNKYSEGLPGAKYYGGNQFIDQIELLCCERALAAFDLDSEKWGVNVQAYSWTSANFAVYTGLILPKDRIMDLHSPSGGHLSPGYYTSSGKKVYGGLIFFEKTK</sequence>
<dbReference type="Proteomes" id="UP000017836">
    <property type="component" value="Unassembled WGS sequence"/>
</dbReference>
<dbReference type="SUPFAM" id="SSF53383">
    <property type="entry name" value="PLP-dependent transferases"/>
    <property type="match status" value="1"/>
</dbReference>
<evidence type="ECO:0000256" key="2">
    <source>
        <dbReference type="ARBA" id="ARBA00001933"/>
    </source>
</evidence>
<dbReference type="InterPro" id="IPR049943">
    <property type="entry name" value="Ser_HO-MeTrfase-like"/>
</dbReference>
<dbReference type="Gene3D" id="3.40.640.10">
    <property type="entry name" value="Type I PLP-dependent aspartate aminotransferase-like (Major domain)"/>
    <property type="match status" value="1"/>
</dbReference>
<dbReference type="InterPro" id="IPR015422">
    <property type="entry name" value="PyrdxlP-dep_Trfase_small"/>
</dbReference>
<dbReference type="Gene3D" id="3.90.1150.10">
    <property type="entry name" value="Aspartate Aminotransferase, domain 1"/>
    <property type="match status" value="1"/>
</dbReference>
<dbReference type="InterPro" id="IPR015421">
    <property type="entry name" value="PyrdxlP-dep_Trfase_major"/>
</dbReference>
<keyword evidence="3" id="KW-0663">Pyridoxal phosphate</keyword>
<evidence type="ECO:0000259" key="4">
    <source>
        <dbReference type="Pfam" id="PF00464"/>
    </source>
</evidence>
<evidence type="ECO:0000256" key="1">
    <source>
        <dbReference type="ARBA" id="ARBA00001528"/>
    </source>
</evidence>
<reference evidence="6" key="1">
    <citation type="journal article" date="2013" name="Science">
        <title>The Amborella genome and the evolution of flowering plants.</title>
        <authorList>
            <consortium name="Amborella Genome Project"/>
        </authorList>
    </citation>
    <scope>NUCLEOTIDE SEQUENCE [LARGE SCALE GENOMIC DNA]</scope>
</reference>
<gene>
    <name evidence="5" type="ORF">AMTR_s00031p00047560</name>
</gene>
<dbReference type="PANTHER" id="PTHR11680">
    <property type="entry name" value="SERINE HYDROXYMETHYLTRANSFERASE"/>
    <property type="match status" value="1"/>
</dbReference>
<name>U5D4Z8_AMBTC</name>
<evidence type="ECO:0000313" key="5">
    <source>
        <dbReference type="EMBL" id="ERN16492.1"/>
    </source>
</evidence>
<dbReference type="EMBL" id="KI392442">
    <property type="protein sequence ID" value="ERN16492.1"/>
    <property type="molecule type" value="Genomic_DNA"/>
</dbReference>
<accession>U5D4Z8</accession>
<dbReference type="eggNOG" id="KOG2467">
    <property type="taxonomic scope" value="Eukaryota"/>
</dbReference>
<evidence type="ECO:0000256" key="3">
    <source>
        <dbReference type="ARBA" id="ARBA00022898"/>
    </source>
</evidence>
<organism evidence="5 6">
    <name type="scientific">Amborella trichopoda</name>
    <dbReference type="NCBI Taxonomy" id="13333"/>
    <lineage>
        <taxon>Eukaryota</taxon>
        <taxon>Viridiplantae</taxon>
        <taxon>Streptophyta</taxon>
        <taxon>Embryophyta</taxon>
        <taxon>Tracheophyta</taxon>
        <taxon>Spermatophyta</taxon>
        <taxon>Magnoliopsida</taxon>
        <taxon>Amborellales</taxon>
        <taxon>Amborellaceae</taxon>
        <taxon>Amborella</taxon>
    </lineage>
</organism>
<comment type="cofactor">
    <cofactor evidence="2">
        <name>pyridoxal 5'-phosphate</name>
        <dbReference type="ChEBI" id="CHEBI:597326"/>
    </cofactor>
</comment>
<dbReference type="InterPro" id="IPR015424">
    <property type="entry name" value="PyrdxlP-dep_Trfase"/>
</dbReference>
<protein>
    <recommendedName>
        <fullName evidence="4">Serine hydroxymethyltransferase-like domain-containing protein</fullName>
    </recommendedName>
</protein>
<dbReference type="PANTHER" id="PTHR11680:SF7">
    <property type="entry name" value="SERINE HYDROXYMETHYLTRANSFERASE 7"/>
    <property type="match status" value="1"/>
</dbReference>